<dbReference type="SMART" id="SM00719">
    <property type="entry name" value="Plus3"/>
    <property type="match status" value="1"/>
</dbReference>
<evidence type="ECO:0000256" key="2">
    <source>
        <dbReference type="ARBA" id="ARBA00023015"/>
    </source>
</evidence>
<reference evidence="7" key="1">
    <citation type="submission" date="2023-06" db="EMBL/GenBank/DDBJ databases">
        <authorList>
            <consortium name="Lawrence Berkeley National Laboratory"/>
            <person name="Ahrendt S."/>
            <person name="Sahu N."/>
            <person name="Indic B."/>
            <person name="Wong-Bajracharya J."/>
            <person name="Merenyi Z."/>
            <person name="Ke H.-M."/>
            <person name="Monk M."/>
            <person name="Kocsube S."/>
            <person name="Drula E."/>
            <person name="Lipzen A."/>
            <person name="Balint B."/>
            <person name="Henrissat B."/>
            <person name="Andreopoulos B."/>
            <person name="Martin F.M."/>
            <person name="Harder C.B."/>
            <person name="Rigling D."/>
            <person name="Ford K.L."/>
            <person name="Foster G.D."/>
            <person name="Pangilinan J."/>
            <person name="Papanicolaou A."/>
            <person name="Barry K."/>
            <person name="LaButti K."/>
            <person name="Viragh M."/>
            <person name="Koriabine M."/>
            <person name="Yan M."/>
            <person name="Riley R."/>
            <person name="Champramary S."/>
            <person name="Plett K.L."/>
            <person name="Tsai I.J."/>
            <person name="Slot J."/>
            <person name="Sipos G."/>
            <person name="Plett J."/>
            <person name="Nagy L.G."/>
            <person name="Grigoriev I.V."/>
        </authorList>
    </citation>
    <scope>NUCLEOTIDE SEQUENCE</scope>
    <source>
        <strain evidence="7">FPL87.14</strain>
    </source>
</reference>
<evidence type="ECO:0000259" key="6">
    <source>
        <dbReference type="PROSITE" id="PS51360"/>
    </source>
</evidence>
<dbReference type="EMBL" id="JAUEPT010000005">
    <property type="protein sequence ID" value="KAK0451560.1"/>
    <property type="molecule type" value="Genomic_DNA"/>
</dbReference>
<dbReference type="PROSITE" id="PS51360">
    <property type="entry name" value="PLUS3"/>
    <property type="match status" value="1"/>
</dbReference>
<evidence type="ECO:0000256" key="5">
    <source>
        <dbReference type="SAM" id="MobiDB-lite"/>
    </source>
</evidence>
<gene>
    <name evidence="7" type="ORF">EV421DRAFT_1888346</name>
</gene>
<feature type="region of interest" description="Disordered" evidence="5">
    <location>
        <begin position="1"/>
        <end position="57"/>
    </location>
</feature>
<feature type="compositionally biased region" description="Acidic residues" evidence="5">
    <location>
        <begin position="1"/>
        <end position="10"/>
    </location>
</feature>
<dbReference type="AlphaFoldDB" id="A0AA39K175"/>
<feature type="compositionally biased region" description="Basic and acidic residues" evidence="5">
    <location>
        <begin position="83"/>
        <end position="107"/>
    </location>
</feature>
<dbReference type="SUPFAM" id="SSF159042">
    <property type="entry name" value="Plus3-like"/>
    <property type="match status" value="1"/>
</dbReference>
<feature type="domain" description="Plus3" evidence="6">
    <location>
        <begin position="194"/>
        <end position="337"/>
    </location>
</feature>
<feature type="compositionally biased region" description="Basic and acidic residues" evidence="5">
    <location>
        <begin position="412"/>
        <end position="447"/>
    </location>
</feature>
<keyword evidence="4" id="KW-0539">Nucleus</keyword>
<keyword evidence="2" id="KW-0805">Transcription regulation</keyword>
<keyword evidence="3" id="KW-0804">Transcription</keyword>
<dbReference type="GO" id="GO:1990269">
    <property type="term" value="F:RNA polymerase II C-terminal domain phosphoserine binding"/>
    <property type="evidence" value="ECO:0007669"/>
    <property type="project" value="TreeGrafter"/>
</dbReference>
<feature type="compositionally biased region" description="Basic and acidic residues" evidence="5">
    <location>
        <begin position="143"/>
        <end position="152"/>
    </location>
</feature>
<accession>A0AA39K175</accession>
<dbReference type="Proteomes" id="UP001175226">
    <property type="component" value="Unassembled WGS sequence"/>
</dbReference>
<dbReference type="InterPro" id="IPR036128">
    <property type="entry name" value="Plus3-like_sf"/>
</dbReference>
<comment type="caution">
    <text evidence="7">The sequence shown here is derived from an EMBL/GenBank/DDBJ whole genome shotgun (WGS) entry which is preliminary data.</text>
</comment>
<dbReference type="InterPro" id="IPR004343">
    <property type="entry name" value="Plus-3_dom"/>
</dbReference>
<protein>
    <recommendedName>
        <fullName evidence="6">Plus3 domain-containing protein</fullName>
    </recommendedName>
</protein>
<feature type="region of interest" description="Disordered" evidence="5">
    <location>
        <begin position="403"/>
        <end position="516"/>
    </location>
</feature>
<organism evidence="7 8">
    <name type="scientific">Armillaria borealis</name>
    <dbReference type="NCBI Taxonomy" id="47425"/>
    <lineage>
        <taxon>Eukaryota</taxon>
        <taxon>Fungi</taxon>
        <taxon>Dikarya</taxon>
        <taxon>Basidiomycota</taxon>
        <taxon>Agaricomycotina</taxon>
        <taxon>Agaricomycetes</taxon>
        <taxon>Agaricomycetidae</taxon>
        <taxon>Agaricales</taxon>
        <taxon>Marasmiineae</taxon>
        <taxon>Physalacriaceae</taxon>
        <taxon>Armillaria</taxon>
    </lineage>
</organism>
<name>A0AA39K175_9AGAR</name>
<feature type="compositionally biased region" description="Basic and acidic residues" evidence="5">
    <location>
        <begin position="124"/>
        <end position="136"/>
    </location>
</feature>
<feature type="region of interest" description="Disordered" evidence="5">
    <location>
        <begin position="83"/>
        <end position="195"/>
    </location>
</feature>
<dbReference type="GO" id="GO:0016593">
    <property type="term" value="C:Cdc73/Paf1 complex"/>
    <property type="evidence" value="ECO:0007669"/>
    <property type="project" value="TreeGrafter"/>
</dbReference>
<dbReference type="Gene3D" id="3.90.70.200">
    <property type="entry name" value="Plus-3 domain"/>
    <property type="match status" value="1"/>
</dbReference>
<evidence type="ECO:0000313" key="7">
    <source>
        <dbReference type="EMBL" id="KAK0451560.1"/>
    </source>
</evidence>
<proteinExistence type="predicted"/>
<evidence type="ECO:0000256" key="3">
    <source>
        <dbReference type="ARBA" id="ARBA00023163"/>
    </source>
</evidence>
<evidence type="ECO:0000256" key="4">
    <source>
        <dbReference type="ARBA" id="ARBA00023242"/>
    </source>
</evidence>
<feature type="compositionally biased region" description="Basic and acidic residues" evidence="5">
    <location>
        <begin position="178"/>
        <end position="193"/>
    </location>
</feature>
<feature type="compositionally biased region" description="Basic residues" evidence="5">
    <location>
        <begin position="19"/>
        <end position="33"/>
    </location>
</feature>
<dbReference type="PANTHER" id="PTHR13115">
    <property type="entry name" value="RNA POLYMERASE-ASSOCIATED PROTEIN RTF1 HOMOLOG"/>
    <property type="match status" value="1"/>
</dbReference>
<comment type="subcellular location">
    <subcellularLocation>
        <location evidence="1">Nucleus</location>
    </subcellularLocation>
</comment>
<dbReference type="GO" id="GO:0003677">
    <property type="term" value="F:DNA binding"/>
    <property type="evidence" value="ECO:0007669"/>
    <property type="project" value="InterPro"/>
</dbReference>
<keyword evidence="8" id="KW-1185">Reference proteome</keyword>
<feature type="compositionally biased region" description="Acidic residues" evidence="5">
    <location>
        <begin position="37"/>
        <end position="53"/>
    </location>
</feature>
<dbReference type="PANTHER" id="PTHR13115:SF8">
    <property type="entry name" value="RNA POLYMERASE-ASSOCIATED PROTEIN RTF1 HOMOLOG"/>
    <property type="match status" value="1"/>
</dbReference>
<dbReference type="Pfam" id="PF03126">
    <property type="entry name" value="Plus-3"/>
    <property type="match status" value="1"/>
</dbReference>
<sequence length="532" mass="60344">MSDFDDELLELVEAGSDKKQKRKTKTKSSKKRKADLSDYENEPESEEDEEDPYPLEGKYVDAADKHRLMQMSEIEREEIITGRLEDKQRMLDKRAISRMVKDQRSGDMDGVARASKRPRPSRGFTKEKSRKLDELKAKRRAKSDKQHHEGSPFHDGSSSAMDMGTSDEDDEDGQINKSDQDGEKERKPVKDEQPITMDDLAKCHLTRAMIAKYYLSPWFEEYVKNTWVRYLIGSEDGKNIYLRQMSVFSHLVHSSSFTDLGADIVKPYMVESTMVNQTIELQHGASKKLWQMDKVSNSPFEPKEFLRLKNTCETENVKLPSKGDLEQKEARMVQLVTQPKTEADVSAILARKNQISAAKSSNWVTLERSRLVQQRTLAQRRLDYHEVAELDAKLAEFVAQYGEELSSPQKNSRREENDTLAKLSEKNRKANAEAVRKAEIAAADQRRRERKRALAGKSGTATPTDPSARLKIVPRTFNSATPVSRPATPSGLQPTPATPERKTSPLVPSTNGKAKTFEASVIETMEVDLGDF</sequence>
<evidence type="ECO:0000256" key="1">
    <source>
        <dbReference type="ARBA" id="ARBA00004123"/>
    </source>
</evidence>
<evidence type="ECO:0000313" key="8">
    <source>
        <dbReference type="Proteomes" id="UP001175226"/>
    </source>
</evidence>